<dbReference type="PANTHER" id="PTHR13285:SF23">
    <property type="entry name" value="TEICHOIC ACID D-ALANYLTRANSFERASE"/>
    <property type="match status" value="1"/>
</dbReference>
<evidence type="ECO:0000256" key="4">
    <source>
        <dbReference type="ARBA" id="ARBA00022679"/>
    </source>
</evidence>
<feature type="transmembrane region" description="Helical" evidence="10">
    <location>
        <begin position="482"/>
        <end position="504"/>
    </location>
</feature>
<sequence>MLFNSYQFIFLFLPVALAGYELASRVHSRAVVLWLGFISLVFYGWWQPSLLILLVGSIALNYLAAALISRRIPNRVGSGTWLLAAIGLNLLVLGYYKYFVASANFLSTAFGLSKHWADVVLPLGISFFTFTQIAFLVDLKKGYAKPASFPDYLLFVTFFPHLIAGPILDHREMMPQFKLKRLGLNLSDVTVGGTWFVLGLAKKVLIADTFAGIVFAVFHAPGRLPISVAWIGALAYITQLYFDFSGYSDMALGLARMFSIDFPLNFNSPAKSASIIEAWQRWHMTLGRYIFNYIYYPVARWVGGRRRKQGKGASNTPGAFISVVVMPLMLTMFLAGIWHGAGLQFMVFGLLHGVYLSVNNAWRQFYRPSRRVPESPAGLRARIKHVVSVGSVFLCMTISLVFFRADSVSRAVSILAAMAGFGAAGVSGPAAWMSLVNMHRAVPEVILGLAIGWFTPNTQQILTRFKPSLQKTAWNQEGVPRLFLWSPSTGWALAVGLLFFMVLVELQQPSTFLYFQF</sequence>
<evidence type="ECO:0000256" key="8">
    <source>
        <dbReference type="ARBA" id="ARBA00023315"/>
    </source>
</evidence>
<feature type="transmembrane region" description="Helical" evidence="10">
    <location>
        <begin position="52"/>
        <end position="69"/>
    </location>
</feature>
<evidence type="ECO:0000256" key="6">
    <source>
        <dbReference type="ARBA" id="ARBA00022989"/>
    </source>
</evidence>
<reference evidence="11 12" key="1">
    <citation type="submission" date="2020-08" db="EMBL/GenBank/DDBJ databases">
        <title>Genomic Encyclopedia of Type Strains, Phase IV (KMG-V): Genome sequencing to study the core and pangenomes of soil and plant-associated prokaryotes.</title>
        <authorList>
            <person name="Whitman W."/>
        </authorList>
    </citation>
    <scope>NUCLEOTIDE SEQUENCE [LARGE SCALE GENOMIC DNA]</scope>
    <source>
        <strain evidence="11 12">M8UP14</strain>
    </source>
</reference>
<feature type="transmembrane region" description="Helical" evidence="10">
    <location>
        <begin position="81"/>
        <end position="99"/>
    </location>
</feature>
<evidence type="ECO:0000256" key="10">
    <source>
        <dbReference type="SAM" id="Phobius"/>
    </source>
</evidence>
<dbReference type="InterPro" id="IPR024194">
    <property type="entry name" value="Ac/AlaTfrase_AlgI/DltB"/>
</dbReference>
<evidence type="ECO:0000256" key="3">
    <source>
        <dbReference type="ARBA" id="ARBA00022475"/>
    </source>
</evidence>
<dbReference type="EMBL" id="JACHIP010000004">
    <property type="protein sequence ID" value="MBB5058642.1"/>
    <property type="molecule type" value="Genomic_DNA"/>
</dbReference>
<keyword evidence="8 9" id="KW-0012">Acyltransferase</keyword>
<feature type="transmembrane region" description="Helical" evidence="10">
    <location>
        <begin position="286"/>
        <end position="303"/>
    </location>
</feature>
<feature type="transmembrane region" description="Helical" evidence="10">
    <location>
        <begin position="315"/>
        <end position="337"/>
    </location>
</feature>
<dbReference type="Pfam" id="PF03062">
    <property type="entry name" value="MBOAT"/>
    <property type="match status" value="1"/>
</dbReference>
<gene>
    <name evidence="11" type="ORF">HDF16_003356</name>
</gene>
<feature type="transmembrane region" description="Helical" evidence="10">
    <location>
        <begin position="224"/>
        <end position="242"/>
    </location>
</feature>
<accession>A0A7W7ZF45</accession>
<evidence type="ECO:0000256" key="5">
    <source>
        <dbReference type="ARBA" id="ARBA00022692"/>
    </source>
</evidence>
<proteinExistence type="inferred from homology"/>
<organism evidence="11 12">
    <name type="scientific">Granulicella aggregans</name>
    <dbReference type="NCBI Taxonomy" id="474949"/>
    <lineage>
        <taxon>Bacteria</taxon>
        <taxon>Pseudomonadati</taxon>
        <taxon>Acidobacteriota</taxon>
        <taxon>Terriglobia</taxon>
        <taxon>Terriglobales</taxon>
        <taxon>Acidobacteriaceae</taxon>
        <taxon>Granulicella</taxon>
    </lineage>
</organism>
<comment type="caution">
    <text evidence="11">The sequence shown here is derived from an EMBL/GenBank/DDBJ whole genome shotgun (WGS) entry which is preliminary data.</text>
</comment>
<feature type="transmembrane region" description="Helical" evidence="10">
    <location>
        <begin position="383"/>
        <end position="405"/>
    </location>
</feature>
<evidence type="ECO:0000256" key="7">
    <source>
        <dbReference type="ARBA" id="ARBA00023136"/>
    </source>
</evidence>
<dbReference type="InterPro" id="IPR004299">
    <property type="entry name" value="MBOAT_fam"/>
</dbReference>
<comment type="subcellular location">
    <subcellularLocation>
        <location evidence="1">Cell membrane</location>
        <topology evidence="1">Multi-pass membrane protein</topology>
    </subcellularLocation>
</comment>
<dbReference type="GO" id="GO:0042121">
    <property type="term" value="P:alginic acid biosynthetic process"/>
    <property type="evidence" value="ECO:0007669"/>
    <property type="project" value="InterPro"/>
</dbReference>
<protein>
    <submittedName>
        <fullName evidence="11">D-alanyl-lipoteichoic acid acyltransferase DltB (MBOAT superfamily)</fullName>
    </submittedName>
</protein>
<dbReference type="PANTHER" id="PTHR13285">
    <property type="entry name" value="ACYLTRANSFERASE"/>
    <property type="match status" value="1"/>
</dbReference>
<keyword evidence="12" id="KW-1185">Reference proteome</keyword>
<feature type="transmembrane region" description="Helical" evidence="10">
    <location>
        <begin position="195"/>
        <end position="217"/>
    </location>
</feature>
<dbReference type="PIRSF" id="PIRSF500217">
    <property type="entry name" value="AlgI"/>
    <property type="match status" value="1"/>
</dbReference>
<evidence type="ECO:0000256" key="9">
    <source>
        <dbReference type="PIRNR" id="PIRNR016636"/>
    </source>
</evidence>
<dbReference type="InterPro" id="IPR051085">
    <property type="entry name" value="MB_O-acyltransferase"/>
</dbReference>
<feature type="transmembrane region" description="Helical" evidence="10">
    <location>
        <begin position="149"/>
        <end position="168"/>
    </location>
</feature>
<feature type="transmembrane region" description="Helical" evidence="10">
    <location>
        <begin position="343"/>
        <end position="362"/>
    </location>
</feature>
<evidence type="ECO:0000313" key="11">
    <source>
        <dbReference type="EMBL" id="MBB5058642.1"/>
    </source>
</evidence>
<keyword evidence="7 9" id="KW-0472">Membrane</keyword>
<comment type="similarity">
    <text evidence="2 9">Belongs to the membrane-bound acyltransferase family.</text>
</comment>
<feature type="transmembrane region" description="Helical" evidence="10">
    <location>
        <begin position="30"/>
        <end position="46"/>
    </location>
</feature>
<feature type="transmembrane region" description="Helical" evidence="10">
    <location>
        <begin position="6"/>
        <end position="23"/>
    </location>
</feature>
<keyword evidence="4 9" id="KW-0808">Transferase</keyword>
<evidence type="ECO:0000256" key="2">
    <source>
        <dbReference type="ARBA" id="ARBA00010323"/>
    </source>
</evidence>
<dbReference type="PIRSF" id="PIRSF016636">
    <property type="entry name" value="AlgI_DltB"/>
    <property type="match status" value="1"/>
</dbReference>
<name>A0A7W7ZF45_9BACT</name>
<feature type="transmembrane region" description="Helical" evidence="10">
    <location>
        <begin position="119"/>
        <end position="137"/>
    </location>
</feature>
<dbReference type="RefSeq" id="WP_184218581.1">
    <property type="nucleotide sequence ID" value="NZ_JACHIP010000004.1"/>
</dbReference>
<dbReference type="AlphaFoldDB" id="A0A7W7ZF45"/>
<feature type="transmembrane region" description="Helical" evidence="10">
    <location>
        <begin position="411"/>
        <end position="433"/>
    </location>
</feature>
<keyword evidence="5 10" id="KW-0812">Transmembrane</keyword>
<dbReference type="GO" id="GO:0005886">
    <property type="term" value="C:plasma membrane"/>
    <property type="evidence" value="ECO:0007669"/>
    <property type="project" value="UniProtKB-SubCell"/>
</dbReference>
<dbReference type="Proteomes" id="UP000540989">
    <property type="component" value="Unassembled WGS sequence"/>
</dbReference>
<keyword evidence="3 9" id="KW-1003">Cell membrane</keyword>
<dbReference type="GO" id="GO:0016746">
    <property type="term" value="F:acyltransferase activity"/>
    <property type="evidence" value="ECO:0007669"/>
    <property type="project" value="UniProtKB-KW"/>
</dbReference>
<evidence type="ECO:0000313" key="12">
    <source>
        <dbReference type="Proteomes" id="UP000540989"/>
    </source>
</evidence>
<keyword evidence="6 10" id="KW-1133">Transmembrane helix</keyword>
<evidence type="ECO:0000256" key="1">
    <source>
        <dbReference type="ARBA" id="ARBA00004651"/>
    </source>
</evidence>
<dbReference type="InterPro" id="IPR028362">
    <property type="entry name" value="AlgI"/>
</dbReference>